<keyword evidence="3" id="KW-0472">Membrane</keyword>
<dbReference type="SMART" id="SM00240">
    <property type="entry name" value="FHA"/>
    <property type="match status" value="1"/>
</dbReference>
<organism evidence="5 6">
    <name type="scientific">Ornithinibacter aureus</name>
    <dbReference type="NCBI Taxonomy" id="622664"/>
    <lineage>
        <taxon>Bacteria</taxon>
        <taxon>Bacillati</taxon>
        <taxon>Actinomycetota</taxon>
        <taxon>Actinomycetes</taxon>
        <taxon>Micrococcales</taxon>
        <taxon>Intrasporangiaceae</taxon>
        <taxon>Ornithinibacter</taxon>
    </lineage>
</organism>
<keyword evidence="6" id="KW-1185">Reference proteome</keyword>
<dbReference type="PANTHER" id="PTHR23308">
    <property type="entry name" value="NUCLEAR INHIBITOR OF PROTEIN PHOSPHATASE-1"/>
    <property type="match status" value="1"/>
</dbReference>
<dbReference type="Proteomes" id="UP001500390">
    <property type="component" value="Unassembled WGS sequence"/>
</dbReference>
<dbReference type="RefSeq" id="WP_343041641.1">
    <property type="nucleotide sequence ID" value="NZ_BAABFX010000028.1"/>
</dbReference>
<dbReference type="Gene3D" id="2.60.200.20">
    <property type="match status" value="1"/>
</dbReference>
<dbReference type="InterPro" id="IPR008984">
    <property type="entry name" value="SMAD_FHA_dom_sf"/>
</dbReference>
<dbReference type="SUPFAM" id="SSF49879">
    <property type="entry name" value="SMAD/FHA domain"/>
    <property type="match status" value="1"/>
</dbReference>
<proteinExistence type="predicted"/>
<feature type="transmembrane region" description="Helical" evidence="3">
    <location>
        <begin position="12"/>
        <end position="31"/>
    </location>
</feature>
<dbReference type="CDD" id="cd00060">
    <property type="entry name" value="FHA"/>
    <property type="match status" value="1"/>
</dbReference>
<feature type="domain" description="FHA" evidence="4">
    <location>
        <begin position="117"/>
        <end position="167"/>
    </location>
</feature>
<keyword evidence="1" id="KW-0597">Phosphoprotein</keyword>
<evidence type="ECO:0000313" key="6">
    <source>
        <dbReference type="Proteomes" id="UP001500390"/>
    </source>
</evidence>
<evidence type="ECO:0000256" key="2">
    <source>
        <dbReference type="SAM" id="MobiDB-lite"/>
    </source>
</evidence>
<dbReference type="InterPro" id="IPR000253">
    <property type="entry name" value="FHA_dom"/>
</dbReference>
<reference evidence="6" key="1">
    <citation type="journal article" date="2019" name="Int. J. Syst. Evol. Microbiol.">
        <title>The Global Catalogue of Microorganisms (GCM) 10K type strain sequencing project: providing services to taxonomists for standard genome sequencing and annotation.</title>
        <authorList>
            <consortium name="The Broad Institute Genomics Platform"/>
            <consortium name="The Broad Institute Genome Sequencing Center for Infectious Disease"/>
            <person name="Wu L."/>
            <person name="Ma J."/>
        </authorList>
    </citation>
    <scope>NUCLEOTIDE SEQUENCE [LARGE SCALE GENOMIC DNA]</scope>
    <source>
        <strain evidence="6">JCM 17738</strain>
    </source>
</reference>
<protein>
    <submittedName>
        <fullName evidence="5">Antibiotic biosynthesis regulator FhaB</fullName>
    </submittedName>
</protein>
<comment type="caution">
    <text evidence="5">The sequence shown here is derived from an EMBL/GenBank/DDBJ whole genome shotgun (WGS) entry which is preliminary data.</text>
</comment>
<dbReference type="PROSITE" id="PS50006">
    <property type="entry name" value="FHA_DOMAIN"/>
    <property type="match status" value="1"/>
</dbReference>
<evidence type="ECO:0000256" key="1">
    <source>
        <dbReference type="ARBA" id="ARBA00022553"/>
    </source>
</evidence>
<accession>A0ABP8JWP4</accession>
<dbReference type="InterPro" id="IPR050923">
    <property type="entry name" value="Cell_Proc_Reg/RNA_Proc"/>
</dbReference>
<gene>
    <name evidence="5" type="primary">fhaB</name>
    <name evidence="5" type="ORF">GCM10023153_20770</name>
</gene>
<name>A0ABP8JWP4_9MICO</name>
<keyword evidence="3" id="KW-0812">Transmembrane</keyword>
<keyword evidence="3" id="KW-1133">Transmembrane helix</keyword>
<evidence type="ECO:0000259" key="4">
    <source>
        <dbReference type="PROSITE" id="PS50006"/>
    </source>
</evidence>
<feature type="region of interest" description="Disordered" evidence="2">
    <location>
        <begin position="75"/>
        <end position="97"/>
    </location>
</feature>
<dbReference type="Pfam" id="PF00498">
    <property type="entry name" value="FHA"/>
    <property type="match status" value="1"/>
</dbReference>
<evidence type="ECO:0000256" key="3">
    <source>
        <dbReference type="SAM" id="Phobius"/>
    </source>
</evidence>
<evidence type="ECO:0000313" key="5">
    <source>
        <dbReference type="EMBL" id="GAA4397147.1"/>
    </source>
</evidence>
<dbReference type="EMBL" id="BAABFX010000028">
    <property type="protein sequence ID" value="GAA4397147.1"/>
    <property type="molecule type" value="Genomic_DNA"/>
</dbReference>
<sequence length="190" mass="19769">MLSELTITLMRLGLLVLLWFFVFAIVGVLRGDLYGTRVGRRSAGKARAAKAAKPAKPAPVAVAAGPAAGGAVATAPAQAPARGGRFGRRGGGKGPTRLTVTAGQLAGTTLPLRPAGTLIGRSPECALVLDDDYVSGRHARIFQADDGTWMVEDLRSTNGTFLGANRLTEPREVAVGSVLRIGQTVVELQR</sequence>